<sequence>MGGRGTDGFGLADEPGDGLGCLGEDGGGVDAVEAHVGGEVKARHSPLLRFRRLLRFSLGLTCRDWGEYKVPTIPGVRDEKVDAWRYQNRRYYGANTAFDAIVIQNSQNDYLDN</sequence>
<gene>
    <name evidence="2" type="ORF">B296_00008804</name>
</gene>
<organism evidence="2 3">
    <name type="scientific">Ensete ventricosum</name>
    <name type="common">Abyssinian banana</name>
    <name type="synonym">Musa ensete</name>
    <dbReference type="NCBI Taxonomy" id="4639"/>
    <lineage>
        <taxon>Eukaryota</taxon>
        <taxon>Viridiplantae</taxon>
        <taxon>Streptophyta</taxon>
        <taxon>Embryophyta</taxon>
        <taxon>Tracheophyta</taxon>
        <taxon>Spermatophyta</taxon>
        <taxon>Magnoliopsida</taxon>
        <taxon>Liliopsida</taxon>
        <taxon>Zingiberales</taxon>
        <taxon>Musaceae</taxon>
        <taxon>Ensete</taxon>
    </lineage>
</organism>
<evidence type="ECO:0000313" key="3">
    <source>
        <dbReference type="Proteomes" id="UP000287651"/>
    </source>
</evidence>
<name>A0A426ZR00_ENSVE</name>
<evidence type="ECO:0000313" key="2">
    <source>
        <dbReference type="EMBL" id="RRT66341.1"/>
    </source>
</evidence>
<accession>A0A426ZR00</accession>
<protein>
    <submittedName>
        <fullName evidence="2">Uncharacterized protein</fullName>
    </submittedName>
</protein>
<dbReference type="EMBL" id="AMZH03005460">
    <property type="protein sequence ID" value="RRT66341.1"/>
    <property type="molecule type" value="Genomic_DNA"/>
</dbReference>
<reference evidence="2 3" key="1">
    <citation type="journal article" date="2014" name="Agronomy (Basel)">
        <title>A Draft Genome Sequence for Ensete ventricosum, the Drought-Tolerant Tree Against Hunger.</title>
        <authorList>
            <person name="Harrison J."/>
            <person name="Moore K.A."/>
            <person name="Paszkiewicz K."/>
            <person name="Jones T."/>
            <person name="Grant M."/>
            <person name="Ambacheew D."/>
            <person name="Muzemil S."/>
            <person name="Studholme D.J."/>
        </authorList>
    </citation>
    <scope>NUCLEOTIDE SEQUENCE [LARGE SCALE GENOMIC DNA]</scope>
</reference>
<feature type="region of interest" description="Disordered" evidence="1">
    <location>
        <begin position="1"/>
        <end position="20"/>
    </location>
</feature>
<dbReference type="AlphaFoldDB" id="A0A426ZR00"/>
<comment type="caution">
    <text evidence="2">The sequence shown here is derived from an EMBL/GenBank/DDBJ whole genome shotgun (WGS) entry which is preliminary data.</text>
</comment>
<dbReference type="Proteomes" id="UP000287651">
    <property type="component" value="Unassembled WGS sequence"/>
</dbReference>
<proteinExistence type="predicted"/>
<evidence type="ECO:0000256" key="1">
    <source>
        <dbReference type="SAM" id="MobiDB-lite"/>
    </source>
</evidence>